<dbReference type="Proteomes" id="UP000007148">
    <property type="component" value="Unassembled WGS sequence"/>
</dbReference>
<evidence type="ECO:0000313" key="1">
    <source>
        <dbReference type="EMBL" id="CCA77140.1"/>
    </source>
</evidence>
<gene>
    <name evidence="1" type="ORF">PIIN_11123</name>
</gene>
<protein>
    <submittedName>
        <fullName evidence="1">Uncharacterized protein</fullName>
    </submittedName>
</protein>
<organism evidence="1 2">
    <name type="scientific">Serendipita indica (strain DSM 11827)</name>
    <name type="common">Root endophyte fungus</name>
    <name type="synonym">Piriformospora indica</name>
    <dbReference type="NCBI Taxonomy" id="1109443"/>
    <lineage>
        <taxon>Eukaryota</taxon>
        <taxon>Fungi</taxon>
        <taxon>Dikarya</taxon>
        <taxon>Basidiomycota</taxon>
        <taxon>Agaricomycotina</taxon>
        <taxon>Agaricomycetes</taxon>
        <taxon>Sebacinales</taxon>
        <taxon>Serendipitaceae</taxon>
        <taxon>Serendipita</taxon>
    </lineage>
</organism>
<name>G4U0P7_SERID</name>
<proteinExistence type="predicted"/>
<keyword evidence="2" id="KW-1185">Reference proteome</keyword>
<dbReference type="AlphaFoldDB" id="G4U0P7"/>
<sequence>MNTPESIFDHLVSLDQPGAIDGVYDLILERTDAESRAVMCEMLALPVVVFEPFTVDDLEDLLKYAGVWGSGKAMLQNLGSVLSADYSTNLIQFRHTTIVEIYINAIKAHGQAASWCLQRLKSRTANRRPRCKSIKIHSKKTSLCQFPLALPSGRS</sequence>
<dbReference type="EMBL" id="CAFZ01001307">
    <property type="protein sequence ID" value="CCA77140.1"/>
    <property type="molecule type" value="Genomic_DNA"/>
</dbReference>
<comment type="caution">
    <text evidence="1">The sequence shown here is derived from an EMBL/GenBank/DDBJ whole genome shotgun (WGS) entry which is preliminary data.</text>
</comment>
<evidence type="ECO:0000313" key="2">
    <source>
        <dbReference type="Proteomes" id="UP000007148"/>
    </source>
</evidence>
<reference evidence="1 2" key="1">
    <citation type="journal article" date="2011" name="PLoS Pathog.">
        <title>Endophytic Life Strategies Decoded by Genome and Transcriptome Analyses of the Mutualistic Root Symbiont Piriformospora indica.</title>
        <authorList>
            <person name="Zuccaro A."/>
            <person name="Lahrmann U."/>
            <person name="Guldener U."/>
            <person name="Langen G."/>
            <person name="Pfiffi S."/>
            <person name="Biedenkopf D."/>
            <person name="Wong P."/>
            <person name="Samans B."/>
            <person name="Grimm C."/>
            <person name="Basiewicz M."/>
            <person name="Murat C."/>
            <person name="Martin F."/>
            <person name="Kogel K.H."/>
        </authorList>
    </citation>
    <scope>NUCLEOTIDE SEQUENCE [LARGE SCALE GENOMIC DNA]</scope>
    <source>
        <strain evidence="1 2">DSM 11827</strain>
    </source>
</reference>
<dbReference type="HOGENOM" id="CLU_1504033_0_0_1"/>
<dbReference type="InParanoid" id="G4U0P7"/>
<accession>G4U0P7</accession>